<keyword evidence="6" id="KW-1185">Reference proteome</keyword>
<dbReference type="InterPro" id="IPR008146">
    <property type="entry name" value="Gln_synth_cat_dom"/>
</dbReference>
<evidence type="ECO:0000256" key="3">
    <source>
        <dbReference type="RuleBase" id="RU000384"/>
    </source>
</evidence>
<dbReference type="HOGENOM" id="CLU_2258102_0_0_9"/>
<dbReference type="GO" id="GO:0004356">
    <property type="term" value="F:glutamine synthetase activity"/>
    <property type="evidence" value="ECO:0007669"/>
    <property type="project" value="InterPro"/>
</dbReference>
<dbReference type="Proteomes" id="UP000006556">
    <property type="component" value="Chromosome"/>
</dbReference>
<organism evidence="5 6">
    <name type="scientific">Pelotomaculum thermopropionicum (strain DSM 13744 / JCM 10971 / SI)</name>
    <dbReference type="NCBI Taxonomy" id="370438"/>
    <lineage>
        <taxon>Bacteria</taxon>
        <taxon>Bacillati</taxon>
        <taxon>Bacillota</taxon>
        <taxon>Clostridia</taxon>
        <taxon>Eubacteriales</taxon>
        <taxon>Desulfotomaculaceae</taxon>
        <taxon>Pelotomaculum</taxon>
    </lineage>
</organism>
<evidence type="ECO:0000313" key="5">
    <source>
        <dbReference type="EMBL" id="BAF58913.1"/>
    </source>
</evidence>
<dbReference type="AlphaFoldDB" id="A5D4B2"/>
<dbReference type="Pfam" id="PF00120">
    <property type="entry name" value="Gln-synt_C"/>
    <property type="match status" value="1"/>
</dbReference>
<sequence length="94" mass="11080">MKAGLDGIKNKILPPPPTDQNIYQMSEEERRKLGIQSLPASLMEALEELSKNEVIKSVLGEHIYRKFVEAKRHEWNSYRVRVHPWEVNEYLTKF</sequence>
<comment type="similarity">
    <text evidence="1 3">Belongs to the glutamine synthetase family.</text>
</comment>
<dbReference type="PANTHER" id="PTHR43785:SF12">
    <property type="entry name" value="TYPE-1 GLUTAMINE SYNTHETASE 2"/>
    <property type="match status" value="1"/>
</dbReference>
<protein>
    <recommendedName>
        <fullName evidence="4">GS catalytic domain-containing protein</fullName>
    </recommendedName>
</protein>
<dbReference type="InterPro" id="IPR014746">
    <property type="entry name" value="Gln_synth/guanido_kin_cat_dom"/>
</dbReference>
<dbReference type="eggNOG" id="COG0174">
    <property type="taxonomic scope" value="Bacteria"/>
</dbReference>
<name>A5D4B2_PELTS</name>
<dbReference type="Gene3D" id="3.30.590.10">
    <property type="entry name" value="Glutamine synthetase/guanido kinase, catalytic domain"/>
    <property type="match status" value="1"/>
</dbReference>
<reference evidence="6" key="1">
    <citation type="journal article" date="2008" name="Genome Res.">
        <title>The genome of Pelotomaculum thermopropionicum reveals niche-associated evolution in anaerobic microbiota.</title>
        <authorList>
            <person name="Kosaka T."/>
            <person name="Kato S."/>
            <person name="Shimoyama T."/>
            <person name="Ishii S."/>
            <person name="Abe T."/>
            <person name="Watanabe K."/>
        </authorList>
    </citation>
    <scope>NUCLEOTIDE SEQUENCE [LARGE SCALE GENOMIC DNA]</scope>
    <source>
        <strain evidence="6">DSM 13744 / JCM 10971 / SI</strain>
    </source>
</reference>
<dbReference type="EMBL" id="AP009389">
    <property type="protein sequence ID" value="BAF58913.1"/>
    <property type="molecule type" value="Genomic_DNA"/>
</dbReference>
<evidence type="ECO:0000259" key="4">
    <source>
        <dbReference type="Pfam" id="PF00120"/>
    </source>
</evidence>
<dbReference type="KEGG" id="pth:PTH_0732"/>
<dbReference type="STRING" id="370438.PTH_0732"/>
<dbReference type="PANTHER" id="PTHR43785">
    <property type="entry name" value="GAMMA-GLUTAMYLPUTRESCINE SYNTHETASE"/>
    <property type="match status" value="1"/>
</dbReference>
<dbReference type="GO" id="GO:0006542">
    <property type="term" value="P:glutamine biosynthetic process"/>
    <property type="evidence" value="ECO:0007669"/>
    <property type="project" value="TreeGrafter"/>
</dbReference>
<evidence type="ECO:0000256" key="2">
    <source>
        <dbReference type="ARBA" id="ARBA00022598"/>
    </source>
</evidence>
<evidence type="ECO:0000313" key="6">
    <source>
        <dbReference type="Proteomes" id="UP000006556"/>
    </source>
</evidence>
<gene>
    <name evidence="5" type="ordered locus">PTH_0732</name>
</gene>
<dbReference type="SUPFAM" id="SSF55931">
    <property type="entry name" value="Glutamine synthetase/guanido kinase"/>
    <property type="match status" value="1"/>
</dbReference>
<keyword evidence="2" id="KW-0436">Ligase</keyword>
<feature type="domain" description="GS catalytic" evidence="4">
    <location>
        <begin position="1"/>
        <end position="90"/>
    </location>
</feature>
<evidence type="ECO:0000256" key="1">
    <source>
        <dbReference type="ARBA" id="ARBA00009897"/>
    </source>
</evidence>
<proteinExistence type="inferred from homology"/>
<accession>A5D4B2</accession>